<proteinExistence type="inferred from homology"/>
<feature type="transmembrane region" description="Helical" evidence="2">
    <location>
        <begin position="348"/>
        <end position="370"/>
    </location>
</feature>
<dbReference type="PATRIC" id="fig|52133.19.peg.2971"/>
<dbReference type="EMBL" id="JRHX01000087">
    <property type="protein sequence ID" value="KXZ68765.1"/>
    <property type="molecule type" value="Genomic_DNA"/>
</dbReference>
<dbReference type="InterPro" id="IPR023346">
    <property type="entry name" value="Lysozyme-like_dom_sf"/>
</dbReference>
<evidence type="ECO:0000313" key="5">
    <source>
        <dbReference type="Proteomes" id="UP000075544"/>
    </source>
</evidence>
<dbReference type="AlphaFoldDB" id="A0A150HQG7"/>
<comment type="caution">
    <text evidence="4">The sequence shown here is derived from an EMBL/GenBank/DDBJ whole genome shotgun (WGS) entry which is preliminary data.</text>
</comment>
<name>A0A150HQG7_9GAMM</name>
<evidence type="ECO:0000259" key="3">
    <source>
        <dbReference type="Pfam" id="PF01464"/>
    </source>
</evidence>
<evidence type="ECO:0000313" key="4">
    <source>
        <dbReference type="EMBL" id="KXZ68765.1"/>
    </source>
</evidence>
<evidence type="ECO:0000256" key="2">
    <source>
        <dbReference type="SAM" id="Phobius"/>
    </source>
</evidence>
<dbReference type="PANTHER" id="PTHR37423">
    <property type="entry name" value="SOLUBLE LYTIC MUREIN TRANSGLYCOSYLASE-RELATED"/>
    <property type="match status" value="1"/>
</dbReference>
<feature type="transmembrane region" description="Helical" evidence="2">
    <location>
        <begin position="65"/>
        <end position="89"/>
    </location>
</feature>
<dbReference type="InterPro" id="IPR008258">
    <property type="entry name" value="Transglycosylase_SLT_dom_1"/>
</dbReference>
<protein>
    <submittedName>
        <fullName evidence="4">Membrane-bound lytic murein transglycosylase D</fullName>
    </submittedName>
</protein>
<dbReference type="Gene3D" id="1.10.530.10">
    <property type="match status" value="1"/>
</dbReference>
<keyword evidence="2" id="KW-0472">Membrane</keyword>
<organism evidence="4 5">
    <name type="scientific">Acinetobacter venetianus</name>
    <dbReference type="NCBI Taxonomy" id="52133"/>
    <lineage>
        <taxon>Bacteria</taxon>
        <taxon>Pseudomonadati</taxon>
        <taxon>Pseudomonadota</taxon>
        <taxon>Gammaproteobacteria</taxon>
        <taxon>Moraxellales</taxon>
        <taxon>Moraxellaceae</taxon>
        <taxon>Acinetobacter</taxon>
    </lineage>
</organism>
<dbReference type="PANTHER" id="PTHR37423:SF2">
    <property type="entry name" value="MEMBRANE-BOUND LYTIC MUREIN TRANSGLYCOSYLASE C"/>
    <property type="match status" value="1"/>
</dbReference>
<keyword evidence="2" id="KW-1133">Transmembrane helix</keyword>
<dbReference type="Proteomes" id="UP000075544">
    <property type="component" value="Unassembled WGS sequence"/>
</dbReference>
<reference evidence="4 5" key="1">
    <citation type="journal article" date="2016" name="Sci. Rep.">
        <title>Genomic and phenotypic characterization of the species Acinetobacter venetianus.</title>
        <authorList>
            <person name="Fondi M."/>
            <person name="Maida I."/>
            <person name="Perrin E."/>
            <person name="Orlandini V."/>
            <person name="La Torre L."/>
            <person name="Bosi E."/>
            <person name="Negroni A."/>
            <person name="Zanaroli G."/>
            <person name="Fava F."/>
            <person name="Decorosi F."/>
            <person name="Giovannetti L."/>
            <person name="Viti C."/>
            <person name="Vaneechoutte M."/>
            <person name="Dijkshoorn L."/>
            <person name="Fani R."/>
        </authorList>
    </citation>
    <scope>NUCLEOTIDE SEQUENCE [LARGE SCALE GENOMIC DNA]</scope>
    <source>
        <strain evidence="4 5">LUH13518</strain>
    </source>
</reference>
<sequence length="639" mass="69896">MKPIEYTITAVDRATQIIDRISNRVERLTQPFSRLERSVKRFGDTTGINKFAKGVGWLTTKMMSLLGVVLKLGAPLLALFGGGTIAGIYQMTEGWSKLGSVTERTSQIMGVSAQRLMNWRGVGDLVGIGADTMTQGLQGFQQTLQDAKWGRNQAVFGMLKMLNIDLKHTKNGVIDTEAVLYQLADRIQKVQKKDPAAAQKLAESFGVSELLPVLMNGGKALKSYQAEVKRLQGDITPAMTKRASEFALSIGKMKIAADSTKAAIADKLIPVFQPLIEKWTKWLSVNRETVSDKIAKLAERLANWLEKIDFEKVLEGIVRFIDGCVSITKWIDKTVDKFGGWKEVIKDVGILIGVGFVANIGLAVGSIVGMITKLTLAAGGITGLGTALKWFGGLGASFGVGWGIGTLIRDQYLKTDTGQKFDDWGGEKLTQIMAFLGNDQAKETLAINQRTNAITGKFAEPSGKDLLKSKLLFDSIEHKYGLPKGMLDRIWWMESSRGKKMLSPAGAQGHFGFMPKTAKEYGLKNPNDLYESGDAAGRKMQNLLRYYKGDTQKAFASYNYGEGNLNKLIKKYPQNWQQHLNPETSGYLKKAMSQGTGGNPTMPLNVNVSTTVHPNGSSTTKIATPQNVKIVHNTPGAND</sequence>
<keyword evidence="2" id="KW-0812">Transmembrane</keyword>
<dbReference type="SUPFAM" id="SSF53955">
    <property type="entry name" value="Lysozyme-like"/>
    <property type="match status" value="1"/>
</dbReference>
<gene>
    <name evidence="4" type="ORF">AVENLUH13518_02925</name>
</gene>
<dbReference type="Pfam" id="PF01464">
    <property type="entry name" value="SLT"/>
    <property type="match status" value="1"/>
</dbReference>
<dbReference type="RefSeq" id="WP_061525480.1">
    <property type="nucleotide sequence ID" value="NZ_JRHX01000087.1"/>
</dbReference>
<feature type="transmembrane region" description="Helical" evidence="2">
    <location>
        <begin position="390"/>
        <end position="408"/>
    </location>
</feature>
<evidence type="ECO:0000256" key="1">
    <source>
        <dbReference type="ARBA" id="ARBA00007734"/>
    </source>
</evidence>
<comment type="similarity">
    <text evidence="1">Belongs to the transglycosylase Slt family.</text>
</comment>
<feature type="domain" description="Transglycosylase SLT" evidence="3">
    <location>
        <begin position="473"/>
        <end position="574"/>
    </location>
</feature>
<accession>A0A150HQG7</accession>